<keyword evidence="2" id="KW-0812">Transmembrane</keyword>
<dbReference type="PANTHER" id="PTHR43156">
    <property type="entry name" value="STAGE II SPORULATION PROTEIN E-RELATED"/>
    <property type="match status" value="1"/>
</dbReference>
<dbReference type="GO" id="GO:0016791">
    <property type="term" value="F:phosphatase activity"/>
    <property type="evidence" value="ECO:0007669"/>
    <property type="project" value="TreeGrafter"/>
</dbReference>
<sequence length="375" mass="39998">MTAQTARREVDPGSTRVSVLRAEPWPARLRVVLQARQPVRAFGLVVAGWVLLACMVAWPLNVAWSMYAPLVVLAGLFLTPGWFAVVSASYAVCLGISAFMVRGWSVLQGFTLLALALTMTLMVMRTRSRERLGVQGNGGEDMLVDLRDRLLALGDMPSLPTGWHAESAIRSAYGDKFSGDLAVTSLSPDGHRLEVALVDLSGKGRTAGTRSLLCSGAIGGLLGQVEPERLLPAANHYLVRQEWPEGFATAVHLAVDLRTGDFTLGNAGHPAPIQFTAGSGRWSVLESAGGPVLGIIPEIQFPRSAGRLGRGDALVLYTDGVIEARGHDLSRGLDRLLGNAERLITSGFAGGARRLCADAQAGDSDDRAVVVIWRD</sequence>
<evidence type="ECO:0000259" key="3">
    <source>
        <dbReference type="SMART" id="SM00331"/>
    </source>
</evidence>
<feature type="transmembrane region" description="Helical" evidence="2">
    <location>
        <begin position="70"/>
        <end position="100"/>
    </location>
</feature>
<dbReference type="InterPro" id="IPR036457">
    <property type="entry name" value="PPM-type-like_dom_sf"/>
</dbReference>
<dbReference type="PANTHER" id="PTHR43156:SF2">
    <property type="entry name" value="STAGE II SPORULATION PROTEIN E"/>
    <property type="match status" value="1"/>
</dbReference>
<feature type="transmembrane region" description="Helical" evidence="2">
    <location>
        <begin position="106"/>
        <end position="124"/>
    </location>
</feature>
<evidence type="ECO:0000256" key="2">
    <source>
        <dbReference type="SAM" id="Phobius"/>
    </source>
</evidence>
<dbReference type="AlphaFoldDB" id="A0A934X442"/>
<name>A0A934X442_9MICO</name>
<dbReference type="Gene3D" id="3.60.40.10">
    <property type="entry name" value="PPM-type phosphatase domain"/>
    <property type="match status" value="1"/>
</dbReference>
<comment type="caution">
    <text evidence="4">The sequence shown here is derived from an EMBL/GenBank/DDBJ whole genome shotgun (WGS) entry which is preliminary data.</text>
</comment>
<feature type="transmembrane region" description="Helical" evidence="2">
    <location>
        <begin position="39"/>
        <end position="58"/>
    </location>
</feature>
<dbReference type="Pfam" id="PF07228">
    <property type="entry name" value="SpoIIE"/>
    <property type="match status" value="1"/>
</dbReference>
<keyword evidence="1" id="KW-0378">Hydrolase</keyword>
<feature type="domain" description="PPM-type phosphatase" evidence="3">
    <location>
        <begin position="164"/>
        <end position="374"/>
    </location>
</feature>
<accession>A0A934X442</accession>
<dbReference type="Proteomes" id="UP000718281">
    <property type="component" value="Unassembled WGS sequence"/>
</dbReference>
<keyword evidence="2" id="KW-0472">Membrane</keyword>
<dbReference type="InterPro" id="IPR001932">
    <property type="entry name" value="PPM-type_phosphatase-like_dom"/>
</dbReference>
<protein>
    <submittedName>
        <fullName evidence="4">Serine/threonine-protein phosphatase</fullName>
    </submittedName>
</protein>
<gene>
    <name evidence="4" type="ORF">IPF40_06480</name>
</gene>
<proteinExistence type="predicted"/>
<dbReference type="SMART" id="SM00331">
    <property type="entry name" value="PP2C_SIG"/>
    <property type="match status" value="1"/>
</dbReference>
<evidence type="ECO:0000256" key="1">
    <source>
        <dbReference type="ARBA" id="ARBA00022801"/>
    </source>
</evidence>
<dbReference type="InterPro" id="IPR052016">
    <property type="entry name" value="Bact_Sigma-Reg"/>
</dbReference>
<dbReference type="EMBL" id="JADIXZ010000004">
    <property type="protein sequence ID" value="MBK6300697.1"/>
    <property type="molecule type" value="Genomic_DNA"/>
</dbReference>
<evidence type="ECO:0000313" key="4">
    <source>
        <dbReference type="EMBL" id="MBK6300697.1"/>
    </source>
</evidence>
<evidence type="ECO:0000313" key="5">
    <source>
        <dbReference type="Proteomes" id="UP000718281"/>
    </source>
</evidence>
<keyword evidence="2" id="KW-1133">Transmembrane helix</keyword>
<organism evidence="4 5">
    <name type="scientific">Candidatus Phosphoribacter hodrii</name>
    <dbReference type="NCBI Taxonomy" id="2953743"/>
    <lineage>
        <taxon>Bacteria</taxon>
        <taxon>Bacillati</taxon>
        <taxon>Actinomycetota</taxon>
        <taxon>Actinomycetes</taxon>
        <taxon>Micrococcales</taxon>
        <taxon>Dermatophilaceae</taxon>
        <taxon>Candidatus Phosphoribacter</taxon>
    </lineage>
</organism>
<reference evidence="4 5" key="1">
    <citation type="submission" date="2020-10" db="EMBL/GenBank/DDBJ databases">
        <title>Connecting structure to function with the recovery of over 1000 high-quality activated sludge metagenome-assembled genomes encoding full-length rRNA genes using long-read sequencing.</title>
        <authorList>
            <person name="Singleton C.M."/>
            <person name="Petriglieri F."/>
            <person name="Kristensen J.M."/>
            <person name="Kirkegaard R.H."/>
            <person name="Michaelsen T.Y."/>
            <person name="Andersen M.H."/>
            <person name="Karst S.M."/>
            <person name="Dueholm M.S."/>
            <person name="Nielsen P.H."/>
            <person name="Albertsen M."/>
        </authorList>
    </citation>
    <scope>NUCLEOTIDE SEQUENCE [LARGE SCALE GENOMIC DNA]</scope>
    <source>
        <strain evidence="4">AalE_18-Q3-R2-46_BAT3C.188</strain>
    </source>
</reference>